<evidence type="ECO:0000256" key="1">
    <source>
        <dbReference type="SAM" id="Phobius"/>
    </source>
</evidence>
<feature type="transmembrane region" description="Helical" evidence="1">
    <location>
        <begin position="260"/>
        <end position="278"/>
    </location>
</feature>
<feature type="transmembrane region" description="Helical" evidence="1">
    <location>
        <begin position="67"/>
        <end position="89"/>
    </location>
</feature>
<name>A0A1F7UJG3_9BACT</name>
<dbReference type="EMBL" id="MGEH01000032">
    <property type="protein sequence ID" value="OGL78423.1"/>
    <property type="molecule type" value="Genomic_DNA"/>
</dbReference>
<gene>
    <name evidence="2" type="ORF">A3E39_02905</name>
</gene>
<sequence>MFQNVIDAISRYQLAIVFVALVAGFVVPGLFRPFEPYTSVMLMAIMFATGLRLDLRSFMAEARDWRTLVLTVAMMMVVLPFLVSIPLKLFAPEWILPFVLAAAMPTGLTAPAVMTIMGGKNSLTLLISIATSVTAPFFIPVILKVLLGETVRVDTVSMMLTIAMVVVLPLAFAMGLRRLAGDARIRKADALIRLVNLIAFTLVIGAVTSSSSLDDTGGLANLYGIGIDGLIIIVLMLIFWAGIAWLASSLLAWRKQIDRLTVAFCLVYLNVTLAVWIADRFFPETRIAPKLVVMFVAINIALPVFKHFIPVEKRSGYKRVYAVEQT</sequence>
<dbReference type="Pfam" id="PF13593">
    <property type="entry name" value="SBF_like"/>
    <property type="match status" value="1"/>
</dbReference>
<dbReference type="STRING" id="1802399.A3E39_02905"/>
<feature type="transmembrane region" description="Helical" evidence="1">
    <location>
        <begin position="155"/>
        <end position="176"/>
    </location>
</feature>
<dbReference type="InterPro" id="IPR016833">
    <property type="entry name" value="Put_Na-Bile_cotransptr"/>
</dbReference>
<dbReference type="AlphaFoldDB" id="A0A1F7UJG3"/>
<dbReference type="InterPro" id="IPR004710">
    <property type="entry name" value="Bilac:Na_transpt"/>
</dbReference>
<feature type="transmembrane region" description="Helical" evidence="1">
    <location>
        <begin position="290"/>
        <end position="309"/>
    </location>
</feature>
<evidence type="ECO:0000313" key="2">
    <source>
        <dbReference type="EMBL" id="OGL78423.1"/>
    </source>
</evidence>
<reference evidence="2 3" key="1">
    <citation type="journal article" date="2016" name="Nat. Commun.">
        <title>Thousands of microbial genomes shed light on interconnected biogeochemical processes in an aquifer system.</title>
        <authorList>
            <person name="Anantharaman K."/>
            <person name="Brown C.T."/>
            <person name="Hug L.A."/>
            <person name="Sharon I."/>
            <person name="Castelle C.J."/>
            <person name="Probst A.J."/>
            <person name="Thomas B.C."/>
            <person name="Singh A."/>
            <person name="Wilkins M.J."/>
            <person name="Karaoz U."/>
            <person name="Brodie E.L."/>
            <person name="Williams K.H."/>
            <person name="Hubbard S.S."/>
            <person name="Banfield J.F."/>
        </authorList>
    </citation>
    <scope>NUCLEOTIDE SEQUENCE [LARGE SCALE GENOMIC DNA]</scope>
</reference>
<keyword evidence="1" id="KW-0812">Transmembrane</keyword>
<organism evidence="2 3">
    <name type="scientific">Candidatus Uhrbacteria bacterium RIFCSPHIGHO2_12_FULL_60_25</name>
    <dbReference type="NCBI Taxonomy" id="1802399"/>
    <lineage>
        <taxon>Bacteria</taxon>
        <taxon>Candidatus Uhriibacteriota</taxon>
    </lineage>
</organism>
<keyword evidence="1" id="KW-1133">Transmembrane helix</keyword>
<dbReference type="Proteomes" id="UP000176603">
    <property type="component" value="Unassembled WGS sequence"/>
</dbReference>
<protein>
    <recommendedName>
        <fullName evidence="4">Bile acid:sodium symporter</fullName>
    </recommendedName>
</protein>
<feature type="transmembrane region" description="Helical" evidence="1">
    <location>
        <begin position="12"/>
        <end position="31"/>
    </location>
</feature>
<feature type="transmembrane region" description="Helical" evidence="1">
    <location>
        <begin position="95"/>
        <end position="116"/>
    </location>
</feature>
<dbReference type="PANTHER" id="PTHR10361">
    <property type="entry name" value="SODIUM-BILE ACID COTRANSPORTER"/>
    <property type="match status" value="1"/>
</dbReference>
<proteinExistence type="predicted"/>
<accession>A0A1F7UJG3</accession>
<feature type="transmembrane region" description="Helical" evidence="1">
    <location>
        <begin position="229"/>
        <end position="253"/>
    </location>
</feature>
<dbReference type="PANTHER" id="PTHR10361:SF28">
    <property type="entry name" value="P3 PROTEIN-RELATED"/>
    <property type="match status" value="1"/>
</dbReference>
<feature type="transmembrane region" description="Helical" evidence="1">
    <location>
        <begin position="123"/>
        <end position="143"/>
    </location>
</feature>
<evidence type="ECO:0008006" key="4">
    <source>
        <dbReference type="Google" id="ProtNLM"/>
    </source>
</evidence>
<keyword evidence="1" id="KW-0472">Membrane</keyword>
<feature type="transmembrane region" description="Helical" evidence="1">
    <location>
        <begin position="37"/>
        <end position="55"/>
    </location>
</feature>
<evidence type="ECO:0000313" key="3">
    <source>
        <dbReference type="Proteomes" id="UP000176603"/>
    </source>
</evidence>
<feature type="transmembrane region" description="Helical" evidence="1">
    <location>
        <begin position="188"/>
        <end position="209"/>
    </location>
</feature>
<comment type="caution">
    <text evidence="2">The sequence shown here is derived from an EMBL/GenBank/DDBJ whole genome shotgun (WGS) entry which is preliminary data.</text>
</comment>
<dbReference type="InterPro" id="IPR038770">
    <property type="entry name" value="Na+/solute_symporter_sf"/>
</dbReference>
<dbReference type="Gene3D" id="1.20.1530.20">
    <property type="match status" value="1"/>
</dbReference>